<dbReference type="PANTHER" id="PTHR46506">
    <property type="entry name" value="OS05G0143600 PROTEIN"/>
    <property type="match status" value="1"/>
</dbReference>
<evidence type="ECO:0000256" key="1">
    <source>
        <dbReference type="ARBA" id="ARBA00022734"/>
    </source>
</evidence>
<dbReference type="InterPro" id="IPR033734">
    <property type="entry name" value="Jacalin-like_lectin_dom_plant"/>
</dbReference>
<organism evidence="4">
    <name type="scientific">Phyllostachys edulis</name>
    <name type="common">Tortoise shell bamboo</name>
    <name type="synonym">Bambusa edulis</name>
    <dbReference type="NCBI Taxonomy" id="38705"/>
    <lineage>
        <taxon>Eukaryota</taxon>
        <taxon>Viridiplantae</taxon>
        <taxon>Streptophyta</taxon>
        <taxon>Embryophyta</taxon>
        <taxon>Tracheophyta</taxon>
        <taxon>Spermatophyta</taxon>
        <taxon>Magnoliopsida</taxon>
        <taxon>Liliopsida</taxon>
        <taxon>Poales</taxon>
        <taxon>Poaceae</taxon>
        <taxon>BOP clade</taxon>
        <taxon>Bambusoideae</taxon>
        <taxon>Arundinarodae</taxon>
        <taxon>Arundinarieae</taxon>
        <taxon>Arundinariinae</taxon>
        <taxon>Phyllostachys</taxon>
    </lineage>
</organism>
<dbReference type="GO" id="GO:0030246">
    <property type="term" value="F:carbohydrate binding"/>
    <property type="evidence" value="ECO:0007669"/>
    <property type="project" value="UniProtKB-KW"/>
</dbReference>
<feature type="region of interest" description="Disordered" evidence="2">
    <location>
        <begin position="1"/>
        <end position="28"/>
    </location>
</feature>
<dbReference type="Gene3D" id="2.100.10.30">
    <property type="entry name" value="Jacalin-like lectin domain"/>
    <property type="match status" value="1"/>
</dbReference>
<evidence type="ECO:0000313" key="4">
    <source>
        <dbReference type="EMBL" id="UDO48200.1"/>
    </source>
</evidence>
<dbReference type="InterPro" id="IPR001229">
    <property type="entry name" value="Jacalin-like_lectin_dom"/>
</dbReference>
<feature type="domain" description="Jacalin-type lectin" evidence="3">
    <location>
        <begin position="4"/>
        <end position="150"/>
    </location>
</feature>
<dbReference type="SMART" id="SM00915">
    <property type="entry name" value="Jacalin"/>
    <property type="match status" value="1"/>
</dbReference>
<accession>A0A8K1UFJ8</accession>
<proteinExistence type="evidence at transcript level"/>
<evidence type="ECO:0000259" key="3">
    <source>
        <dbReference type="PROSITE" id="PS51752"/>
    </source>
</evidence>
<sequence>MSSAVKVGPWGANGGTPRDISKSSKPRRLESITVRSTDSFGGRINGFSFVYVDEKGQSIPVGTWGSCTKGQADTITMGQGEYVNLVSGTADEIGVTSLRFVTNTGVEYGTYGYPSGTAFSVPLQQGNGDALSFFGRSGDSLVALGTYVAPRA</sequence>
<dbReference type="Pfam" id="PF01419">
    <property type="entry name" value="Jacalin"/>
    <property type="match status" value="1"/>
</dbReference>
<name>A0A8K1UFJ8_PHYED</name>
<dbReference type="SMR" id="A0A8K1UFJ8"/>
<dbReference type="PROSITE" id="PS51752">
    <property type="entry name" value="JACALIN_LECTIN"/>
    <property type="match status" value="1"/>
</dbReference>
<reference evidence="4" key="1">
    <citation type="submission" date="2021-02" db="EMBL/GenBank/DDBJ databases">
        <authorList>
            <person name="Crosse M.R."/>
            <person name="Chen J."/>
            <person name="Dolan M.E."/>
            <person name="Alvey R.M."/>
            <person name="Bollivar D.W."/>
            <person name="Russell D.A."/>
        </authorList>
    </citation>
    <scope>NUCLEOTIDE SEQUENCE</scope>
</reference>
<protein>
    <submittedName>
        <fullName evidence="4">PH02Gene39026.t1</fullName>
    </submittedName>
</protein>
<evidence type="ECO:0000256" key="2">
    <source>
        <dbReference type="SAM" id="MobiDB-lite"/>
    </source>
</evidence>
<dbReference type="SUPFAM" id="SSF51101">
    <property type="entry name" value="Mannose-binding lectins"/>
    <property type="match status" value="1"/>
</dbReference>
<feature type="compositionally biased region" description="Basic and acidic residues" evidence="2">
    <location>
        <begin position="19"/>
        <end position="28"/>
    </location>
</feature>
<dbReference type="EMBL" id="MW650828">
    <property type="protein sequence ID" value="UDO48200.1"/>
    <property type="molecule type" value="mRNA"/>
</dbReference>
<dbReference type="AlphaFoldDB" id="A0A8K1UFJ8"/>
<dbReference type="CDD" id="cd09612">
    <property type="entry name" value="Jacalin"/>
    <property type="match status" value="1"/>
</dbReference>
<keyword evidence="1" id="KW-0430">Lectin</keyword>
<dbReference type="InterPro" id="IPR036404">
    <property type="entry name" value="Jacalin-like_lectin_dom_sf"/>
</dbReference>